<protein>
    <submittedName>
        <fullName evidence="2">Uncharacterized protein</fullName>
    </submittedName>
</protein>
<reference evidence="2 3" key="1">
    <citation type="submission" date="2013-01" db="EMBL/GenBank/DDBJ databases">
        <title>Whole genome shotgun sequence of Gordonia soli NBRC 108243.</title>
        <authorList>
            <person name="Isaki-Nakamura S."/>
            <person name="Hosoyama A."/>
            <person name="Tsuchikane K."/>
            <person name="Ando Y."/>
            <person name="Baba S."/>
            <person name="Ohji S."/>
            <person name="Hamada M."/>
            <person name="Tamura T."/>
            <person name="Yamazoe A."/>
            <person name="Yamazaki S."/>
            <person name="Fujita N."/>
        </authorList>
    </citation>
    <scope>NUCLEOTIDE SEQUENCE [LARGE SCALE GENOMIC DNA]</scope>
    <source>
        <strain evidence="2 3">NBRC 108243</strain>
    </source>
</reference>
<proteinExistence type="predicted"/>
<gene>
    <name evidence="2" type="ORF">GS4_17_00320</name>
</gene>
<dbReference type="Proteomes" id="UP000011666">
    <property type="component" value="Unassembled WGS sequence"/>
</dbReference>
<dbReference type="STRING" id="1223545.GS4_17_00320"/>
<organism evidence="2 3">
    <name type="scientific">Gordonia soli NBRC 108243</name>
    <dbReference type="NCBI Taxonomy" id="1223545"/>
    <lineage>
        <taxon>Bacteria</taxon>
        <taxon>Bacillati</taxon>
        <taxon>Actinomycetota</taxon>
        <taxon>Actinomycetes</taxon>
        <taxon>Mycobacteriales</taxon>
        <taxon>Gordoniaceae</taxon>
        <taxon>Gordonia</taxon>
    </lineage>
</organism>
<accession>M0QK30</accession>
<keyword evidence="3" id="KW-1185">Reference proteome</keyword>
<dbReference type="EMBL" id="BANX01000017">
    <property type="protein sequence ID" value="GAC68646.1"/>
    <property type="molecule type" value="Genomic_DNA"/>
</dbReference>
<dbReference type="AlphaFoldDB" id="M0QK30"/>
<sequence length="75" mass="8137">MTVTDVDPGEARFSSVGGEGRTVDGSERTIDRLERTIDGLRRTVDESERTVDGATARPGRPPATTRVRAWLDPPA</sequence>
<evidence type="ECO:0000313" key="3">
    <source>
        <dbReference type="Proteomes" id="UP000011666"/>
    </source>
</evidence>
<feature type="region of interest" description="Disordered" evidence="1">
    <location>
        <begin position="44"/>
        <end position="75"/>
    </location>
</feature>
<name>M0QK30_9ACTN</name>
<comment type="caution">
    <text evidence="2">The sequence shown here is derived from an EMBL/GenBank/DDBJ whole genome shotgun (WGS) entry which is preliminary data.</text>
</comment>
<evidence type="ECO:0000256" key="1">
    <source>
        <dbReference type="SAM" id="MobiDB-lite"/>
    </source>
</evidence>
<feature type="region of interest" description="Disordered" evidence="1">
    <location>
        <begin position="1"/>
        <end position="25"/>
    </location>
</feature>
<evidence type="ECO:0000313" key="2">
    <source>
        <dbReference type="EMBL" id="GAC68646.1"/>
    </source>
</evidence>